<reference evidence="8" key="6">
    <citation type="submission" date="2019-02" db="EMBL/GenBank/DDBJ databases">
        <title>FDA dAtabase for Regulatory Grade micrObial Sequences (FDA-ARGOS): Supporting development and validation of Infectious Disease Dx tests.</title>
        <authorList>
            <person name="Duncan R."/>
            <person name="Fisher C."/>
            <person name="Tallon L."/>
            <person name="Sadzewicz L."/>
            <person name="Sengamalay N."/>
            <person name="Ott S."/>
            <person name="Godinez A."/>
            <person name="Nagaraj S."/>
            <person name="Vavikolanu K."/>
            <person name="Nadendla S."/>
            <person name="Aluvathingal J."/>
            <person name="Sichtig H."/>
        </authorList>
    </citation>
    <scope>NUCLEOTIDE SEQUENCE [LARGE SCALE GENOMIC DNA]</scope>
    <source>
        <strain evidence="8">FDAARGOS_361</strain>
    </source>
</reference>
<dbReference type="VEuPathDB" id="TriTrypDB:LDHU3_35.3560"/>
<sequence>MELGKLVTTESRGCIYYFIIDDVHPDEPQHDALKHYYVVTATSSSFSYREAYGVLCRALCSLDNRTFLHRWHSLYEQIFGTTPYVQFMDAVRNSPLVCLDTFAPQDEGGSNNGNGHATAARPLSVACAPGPGSSGSSSSSTCPSGTVALFSNEATARLALRRILDAEQQQPHCSPNASGARSPHHQHGCCTPIHAQPASINGDANHGLPAPHQPVLNGGTAGIGCANQVEDPAGPAAISNRTEPQQEVNGLLDLASRWRLDACCSATDAKGAMHELQRQLQQERKRRMEAEQHRHLLSRLLDEVSRPNTREKQTAAAAALSTPEQHGALEELQQQVHALQRKLSEERTRHSKQLEELLSQNEQLKKRLGQQHREQSARIEKFLKDNEDAVTRMEGALHKREEEVRAVYTQALQERDVRIAQLSQEVLQHTHEARQLAAVRSDEERLHVQRAAHLEDMAVQVREWNLSLQRQLADANDEVRRLRQRLEVMDAASVHDAKGCALVSGAAGSDLAGFSFPYGMLPRAQAVQLATQLYHSQQLLQECRHENETKSNELMRAAQLIDALKEGLRRVKVDLGAGSTAAAPATAMPSS</sequence>
<feature type="region of interest" description="Disordered" evidence="2">
    <location>
        <begin position="169"/>
        <end position="192"/>
    </location>
</feature>
<evidence type="ECO:0000313" key="7">
    <source>
        <dbReference type="Proteomes" id="UP000274082"/>
    </source>
</evidence>
<dbReference type="EMBL" id="RHLC01000003">
    <property type="protein sequence ID" value="TPP44543.1"/>
    <property type="molecule type" value="Genomic_DNA"/>
</dbReference>
<dbReference type="KEGG" id="ldo:LDBPK_352800"/>
<dbReference type="EMBL" id="FR799622">
    <property type="protein sequence ID" value="CBZ38179.1"/>
    <property type="molecule type" value="Genomic_DNA"/>
</dbReference>
<dbReference type="VEuPathDB" id="TriTrypDB:LdCL_350032900"/>
<accession>A0A3Q8IJI3</accession>
<evidence type="ECO:0000313" key="3">
    <source>
        <dbReference type="EMBL" id="AYU83079.1"/>
    </source>
</evidence>
<dbReference type="OrthoDB" id="273268at2759"/>
<evidence type="ECO:0000256" key="2">
    <source>
        <dbReference type="SAM" id="MobiDB-lite"/>
    </source>
</evidence>
<dbReference type="GeneID" id="13387737"/>
<evidence type="ECO:0000313" key="6">
    <source>
        <dbReference type="Proteomes" id="UP000008980"/>
    </source>
</evidence>
<reference evidence="5" key="5">
    <citation type="submission" date="2019-02" db="EMBL/GenBank/DDBJ databases">
        <title>FDA dAtabase for Regulatory Grade micrObial Sequences (FDA-ARGOS): Supporting development and validation of Infectious Disease Dx tests.</title>
        <authorList>
            <person name="Duncan R."/>
            <person name="Fisher C."/>
            <person name="Tallon L.J."/>
            <person name="Sadzewicz L."/>
            <person name="Sengamalay N."/>
            <person name="Ott S."/>
            <person name="Godinez A."/>
            <person name="Nagaraj S."/>
            <person name="Nadendla S."/>
            <person name="Sichtig H."/>
        </authorList>
    </citation>
    <scope>NUCLEOTIDE SEQUENCE</scope>
    <source>
        <strain evidence="5">FDAARGOS_361</strain>
    </source>
</reference>
<organism evidence="3 7">
    <name type="scientific">Leishmania donovani</name>
    <dbReference type="NCBI Taxonomy" id="5661"/>
    <lineage>
        <taxon>Eukaryota</taxon>
        <taxon>Discoba</taxon>
        <taxon>Euglenozoa</taxon>
        <taxon>Kinetoplastea</taxon>
        <taxon>Metakinetoplastina</taxon>
        <taxon>Trypanosomatida</taxon>
        <taxon>Trypanosomatidae</taxon>
        <taxon>Leishmaniinae</taxon>
        <taxon>Leishmania</taxon>
    </lineage>
</organism>
<dbReference type="VEuPathDB" id="TriTrypDB:LdBPK_352800.1"/>
<feature type="compositionally biased region" description="Polar residues" evidence="2">
    <location>
        <begin position="169"/>
        <end position="179"/>
    </location>
</feature>
<dbReference type="Proteomes" id="UP000274082">
    <property type="component" value="Chromosome 35"/>
</dbReference>
<dbReference type="Proteomes" id="UP000318447">
    <property type="component" value="Unassembled WGS sequence"/>
</dbReference>
<gene>
    <name evidence="5" type="ORF">CGC21_6880</name>
    <name evidence="4" type="ORF">LDBPK_352800</name>
    <name evidence="3" type="ORF">LdCL_350032900</name>
</gene>
<keyword evidence="7" id="KW-1185">Reference proteome</keyword>
<dbReference type="AlphaFoldDB" id="A0A3Q8IJI3"/>
<protein>
    <submittedName>
        <fullName evidence="3">Uncharacterized protein</fullName>
    </submittedName>
</protein>
<accession>E9BSF0</accession>
<keyword evidence="1" id="KW-0175">Coiled coil</keyword>
<feature type="coiled-coil region" evidence="1">
    <location>
        <begin position="266"/>
        <end position="293"/>
    </location>
</feature>
<dbReference type="EMBL" id="CP029534">
    <property type="protein sequence ID" value="AYU83079.1"/>
    <property type="molecule type" value="Genomic_DNA"/>
</dbReference>
<proteinExistence type="predicted"/>
<reference evidence="6" key="3">
    <citation type="submission" date="2011-02" db="EMBL/GenBank/DDBJ databases">
        <title>Whole genome sequencing of Leishmania donovani clinical lines reveals dynamic variation related to drug resistance.</title>
        <authorList>
            <person name="Downing T."/>
            <person name="Imamura H."/>
            <person name="Sanders M."/>
            <person name="Decuypere S."/>
            <person name="Hertz-Fowler C."/>
            <person name="Clark T.G."/>
            <person name="Rijal S."/>
            <person name="Sundar S."/>
            <person name="Quail M.A."/>
            <person name="De Doncker S."/>
            <person name="Maes I."/>
            <person name="Vanaerschot M."/>
            <person name="Stark O."/>
            <person name="Schonian G."/>
            <person name="Dujardin J.C."/>
            <person name="Berriman M."/>
        </authorList>
    </citation>
    <scope>NUCLEOTIDE SEQUENCE [LARGE SCALE GENOMIC DNA]</scope>
    <source>
        <strain evidence="6">BPK282A1</strain>
    </source>
</reference>
<reference evidence="3 7" key="4">
    <citation type="journal article" date="2018" name="Sci. Rep.">
        <title>A complete Leishmania donovani reference genome identifies novel genetic variations associated with virulence.</title>
        <authorList>
            <person name="Lypaczewski P."/>
            <person name="Hoshizaki J."/>
            <person name="Zhang W.-W."/>
            <person name="McCall L.-I."/>
            <person name="Torcivia-Rodriguez J."/>
            <person name="Simonyan V."/>
            <person name="Kaur A."/>
            <person name="Dewar K."/>
            <person name="Matlashewski G."/>
        </authorList>
    </citation>
    <scope>NUCLEOTIDE SEQUENCE [LARGE SCALE GENOMIC DNA]</scope>
    <source>
        <strain evidence="3 7">LdCL</strain>
    </source>
</reference>
<evidence type="ECO:0000256" key="1">
    <source>
        <dbReference type="SAM" id="Coils"/>
    </source>
</evidence>
<dbReference type="OMA" id="GAMHELQ"/>
<reference evidence="4" key="2">
    <citation type="submission" date="2011-01" db="EMBL/GenBank/DDBJ databases">
        <authorList>
            <person name="Zhao B.P."/>
            <person name="Ren Z.A."/>
            <person name="Li C.D."/>
        </authorList>
    </citation>
    <scope>NUCLEOTIDE SEQUENCE</scope>
    <source>
        <strain evidence="4">BPK282A1</strain>
    </source>
</reference>
<evidence type="ECO:0000313" key="4">
    <source>
        <dbReference type="EMBL" id="CBZ38179.1"/>
    </source>
</evidence>
<dbReference type="Proteomes" id="UP000008980">
    <property type="component" value="Chromosome 35"/>
</dbReference>
<feature type="coiled-coil region" evidence="1">
    <location>
        <begin position="465"/>
        <end position="492"/>
    </location>
</feature>
<name>A0A3Q8IJI3_LEIDO</name>
<reference evidence="4 6" key="1">
    <citation type="journal article" date="2011" name="Genome Res.">
        <title>Whole genome sequencing of multiple Leishmania donovani clinical isolates provides insights into population structure and mechanisms of drug resistance.</title>
        <authorList>
            <person name="Downing T."/>
            <person name="Imamura H."/>
            <person name="Decuypere S."/>
            <person name="Clark T.G."/>
            <person name="Coombs G.H."/>
            <person name="Cotton J.A."/>
            <person name="Hilley J.D."/>
            <person name="de Doncker S."/>
            <person name="Maes I."/>
            <person name="Mottram J.C."/>
            <person name="Quail M.A."/>
            <person name="Rijal S."/>
            <person name="Sanders M."/>
            <person name="Schonian G."/>
            <person name="Stark O."/>
            <person name="Sundar S."/>
            <person name="Vanaerschot M."/>
            <person name="Hertz-Fowler C."/>
            <person name="Dujardin J.C."/>
            <person name="Berriman M."/>
        </authorList>
    </citation>
    <scope>NUCLEOTIDE SEQUENCE [LARGE SCALE GENOMIC DNA]</scope>
    <source>
        <strain evidence="4 6">BPK282A1</strain>
    </source>
</reference>
<feature type="coiled-coil region" evidence="1">
    <location>
        <begin position="329"/>
        <end position="374"/>
    </location>
</feature>
<evidence type="ECO:0000313" key="5">
    <source>
        <dbReference type="EMBL" id="TPP44543.1"/>
    </source>
</evidence>
<evidence type="ECO:0000313" key="8">
    <source>
        <dbReference type="Proteomes" id="UP000318447"/>
    </source>
</evidence>
<dbReference type="RefSeq" id="XP_003864859.1">
    <property type="nucleotide sequence ID" value="XM_003864811.1"/>
</dbReference>